<reference evidence="1 2" key="1">
    <citation type="submission" date="2015-05" db="EMBL/GenBank/DDBJ databases">
        <title>Comparison of genome.</title>
        <authorList>
            <person name="Zheng Z."/>
            <person name="Sun M."/>
        </authorList>
    </citation>
    <scope>NUCLEOTIDE SEQUENCE [LARGE SCALE GENOMIC DNA]</scope>
    <source>
        <strain evidence="1 2">G25-74</strain>
    </source>
</reference>
<evidence type="ECO:0000313" key="2">
    <source>
        <dbReference type="Proteomes" id="UP000077881"/>
    </source>
</evidence>
<gene>
    <name evidence="1" type="ORF">ABB05_12770</name>
</gene>
<keyword evidence="2" id="KW-1185">Reference proteome</keyword>
<comment type="caution">
    <text evidence="1">The sequence shown here is derived from an EMBL/GenBank/DDBJ whole genome shotgun (WGS) entry which is preliminary data.</text>
</comment>
<dbReference type="AlphaFoldDB" id="A0A177ZQ05"/>
<dbReference type="PATRIC" id="fig|217031.6.peg.2745"/>
<proteinExistence type="predicted"/>
<dbReference type="OrthoDB" id="2972444at2"/>
<organism evidence="1 2">
    <name type="scientific">Lederbergia galactosidilytica</name>
    <dbReference type="NCBI Taxonomy" id="217031"/>
    <lineage>
        <taxon>Bacteria</taxon>
        <taxon>Bacillati</taxon>
        <taxon>Bacillota</taxon>
        <taxon>Bacilli</taxon>
        <taxon>Bacillales</taxon>
        <taxon>Bacillaceae</taxon>
        <taxon>Lederbergia</taxon>
    </lineage>
</organism>
<dbReference type="RefSeq" id="WP_064468243.1">
    <property type="nucleotide sequence ID" value="NZ_LDJR01000052.1"/>
</dbReference>
<accession>A0A177ZQ05</accession>
<name>A0A177ZQ05_9BACI</name>
<dbReference type="EMBL" id="LDJR01000052">
    <property type="protein sequence ID" value="OAK70052.1"/>
    <property type="molecule type" value="Genomic_DNA"/>
</dbReference>
<protein>
    <submittedName>
        <fullName evidence="1">Uncharacterized protein</fullName>
    </submittedName>
</protein>
<sequence>MGKTIEFNNFQTTFNRLTRQAKNKLLKINIEFYHHDSASEPFIHVEADIERIFMEIAEPHGKVITILTQETTFSFTERNHHTNLSNDDVVFSSKNDDETFCIISFI</sequence>
<dbReference type="STRING" id="217031.ABB05_12770"/>
<evidence type="ECO:0000313" key="1">
    <source>
        <dbReference type="EMBL" id="OAK70052.1"/>
    </source>
</evidence>
<dbReference type="Proteomes" id="UP000077881">
    <property type="component" value="Unassembled WGS sequence"/>
</dbReference>